<gene>
    <name evidence="1" type="ORF">BJY01DRAFT_180545</name>
</gene>
<evidence type="ECO:0008006" key="3">
    <source>
        <dbReference type="Google" id="ProtNLM"/>
    </source>
</evidence>
<accession>A0ABR4K012</accession>
<dbReference type="EMBL" id="JBFXLU010000070">
    <property type="protein sequence ID" value="KAL2845670.1"/>
    <property type="molecule type" value="Genomic_DNA"/>
</dbReference>
<dbReference type="Gene3D" id="3.30.559.10">
    <property type="entry name" value="Chloramphenicol acetyltransferase-like domain"/>
    <property type="match status" value="1"/>
</dbReference>
<keyword evidence="2" id="KW-1185">Reference proteome</keyword>
<evidence type="ECO:0000313" key="2">
    <source>
        <dbReference type="Proteomes" id="UP001610446"/>
    </source>
</evidence>
<dbReference type="InterPro" id="IPR052058">
    <property type="entry name" value="Alcohol_O-acetyltransferase"/>
</dbReference>
<evidence type="ECO:0000313" key="1">
    <source>
        <dbReference type="EMBL" id="KAL2845670.1"/>
    </source>
</evidence>
<protein>
    <recommendedName>
        <fullName evidence="3">Alcohol acetyltransferase</fullName>
    </recommendedName>
</protein>
<dbReference type="PANTHER" id="PTHR28037">
    <property type="entry name" value="ALCOHOL O-ACETYLTRANSFERASE 1-RELATED"/>
    <property type="match status" value="1"/>
</dbReference>
<organism evidence="1 2">
    <name type="scientific">Aspergillus pseudoustus</name>
    <dbReference type="NCBI Taxonomy" id="1810923"/>
    <lineage>
        <taxon>Eukaryota</taxon>
        <taxon>Fungi</taxon>
        <taxon>Dikarya</taxon>
        <taxon>Ascomycota</taxon>
        <taxon>Pezizomycotina</taxon>
        <taxon>Eurotiomycetes</taxon>
        <taxon>Eurotiomycetidae</taxon>
        <taxon>Eurotiales</taxon>
        <taxon>Aspergillaceae</taxon>
        <taxon>Aspergillus</taxon>
        <taxon>Aspergillus subgen. Nidulantes</taxon>
    </lineage>
</organism>
<dbReference type="Proteomes" id="UP001610446">
    <property type="component" value="Unassembled WGS sequence"/>
</dbReference>
<dbReference type="Pfam" id="PF07247">
    <property type="entry name" value="AATase"/>
    <property type="match status" value="1"/>
</dbReference>
<comment type="caution">
    <text evidence="1">The sequence shown here is derived from an EMBL/GenBank/DDBJ whole genome shotgun (WGS) entry which is preliminary data.</text>
</comment>
<name>A0ABR4K012_9EURO</name>
<dbReference type="InterPro" id="IPR023213">
    <property type="entry name" value="CAT-like_dom_sf"/>
</dbReference>
<sequence length="527" mass="58666">MSSLESEILRAASKNDRRYITRHALGFYRALILAGLYTFSQEVTSTSGSADVDVTDINTYIPALKHCIAKHPILSAGIRGQDGEEPVFVRPDEVDLRRHLEILDPGSTFRSGERGVVDEVDDDEEEKLEVLKRVMLRTHDRVFEDVERVPPWKVVILPLLHKEGRLLNRAYVLFAYSHSHGDGKSGLNFHRTFLDGLRRGQESGEYDCTPVYSTAGLGSLPPALEEACTLRITWGFLLFTLLGAFVPEWLRKWFGFRTPLASEKIWTGKVMQYNAGHFQTGSEILLVPRDRVEGVLRVCREKGGARFTGLLNQLMVRALSDVLPVHDACAAGDFIGTIVVDLRALVPGYEGDMMLNCVSAMYEGSSRVRRDELPTGLKDDDALWEAVRGTTARLAHSASTLVDQPIGLVQYLDKFRSWFLEKIGQARDSSYEISNALVFDPSLKDSRLVPEEAGGEKEAWDIEKIVFSQPANATNCPLSLSAVTRKNGEMVMTLNWQVGVLGVTDENCFAKDVVRRIDGSMAEISGV</sequence>
<dbReference type="InterPro" id="IPR010828">
    <property type="entry name" value="Atf2/Sli1-like"/>
</dbReference>
<reference evidence="1 2" key="1">
    <citation type="submission" date="2024-07" db="EMBL/GenBank/DDBJ databases">
        <title>Section-level genome sequencing and comparative genomics of Aspergillus sections Usti and Cavernicolus.</title>
        <authorList>
            <consortium name="Lawrence Berkeley National Laboratory"/>
            <person name="Nybo J.L."/>
            <person name="Vesth T.C."/>
            <person name="Theobald S."/>
            <person name="Frisvad J.C."/>
            <person name="Larsen T.O."/>
            <person name="Kjaerboelling I."/>
            <person name="Rothschild-Mancinelli K."/>
            <person name="Lyhne E.K."/>
            <person name="Kogle M.E."/>
            <person name="Barry K."/>
            <person name="Clum A."/>
            <person name="Na H."/>
            <person name="Ledsgaard L."/>
            <person name="Lin J."/>
            <person name="Lipzen A."/>
            <person name="Kuo A."/>
            <person name="Riley R."/>
            <person name="Mondo S."/>
            <person name="Labutti K."/>
            <person name="Haridas S."/>
            <person name="Pangalinan J."/>
            <person name="Salamov A.A."/>
            <person name="Simmons B.A."/>
            <person name="Magnuson J.K."/>
            <person name="Chen J."/>
            <person name="Drula E."/>
            <person name="Henrissat B."/>
            <person name="Wiebenga A."/>
            <person name="Lubbers R.J."/>
            <person name="Gomes A.C."/>
            <person name="Makela M.R."/>
            <person name="Stajich J."/>
            <person name="Grigoriev I.V."/>
            <person name="Mortensen U.H."/>
            <person name="De Vries R.P."/>
            <person name="Baker S.E."/>
            <person name="Andersen M.R."/>
        </authorList>
    </citation>
    <scope>NUCLEOTIDE SEQUENCE [LARGE SCALE GENOMIC DNA]</scope>
    <source>
        <strain evidence="1 2">CBS 123904</strain>
    </source>
</reference>
<dbReference type="PANTHER" id="PTHR28037:SF1">
    <property type="entry name" value="ALCOHOL O-ACETYLTRANSFERASE 1-RELATED"/>
    <property type="match status" value="1"/>
</dbReference>
<proteinExistence type="predicted"/>